<dbReference type="Pfam" id="PF00288">
    <property type="entry name" value="GHMP_kinases_N"/>
    <property type="match status" value="1"/>
</dbReference>
<dbReference type="SUPFAM" id="SSF55060">
    <property type="entry name" value="GHMP Kinase, C-terminal domain"/>
    <property type="match status" value="1"/>
</dbReference>
<evidence type="ECO:0000256" key="3">
    <source>
        <dbReference type="ARBA" id="ARBA00022777"/>
    </source>
</evidence>
<protein>
    <submittedName>
        <fullName evidence="9">Kinase</fullName>
    </submittedName>
</protein>
<sequence>MIISRTPFRISFFGGGTDYPAWFRAHGGAVLATTINKYCYISCRYLPPFFAHKIRVVYSLIENCQDVAEIRHPAVREVLRYLSIGKGVEIHHDADLPARSGMGSSSAFTVGLLHALHALKGQIPTVHQLSSESIYVEQELLKEAVGCQDQVLAAYGGFNHITFPRSGDVTVQPMTLPFERINELNSHLMLFFTGVSRTASEIAQSYVQALESKERVMRTMHDMVKEGISILNSTENLQNFGALLHEGWLLKQSLGAKISNDYVEQLYQEARAAGALGGKLLGAGGGGFMLLFVCPRDQEQVREKLRRLIYVPFSFEFSGSRIIFFDPEEDYSKDEKVRANEHAQMFREPSRELSEARLTESHLD</sequence>
<comment type="caution">
    <text evidence="9">The sequence shown here is derived from an EMBL/GenBank/DDBJ whole genome shotgun (WGS) entry which is preliminary data.</text>
</comment>
<evidence type="ECO:0000313" key="9">
    <source>
        <dbReference type="EMBL" id="TMJ10132.1"/>
    </source>
</evidence>
<name>A0A537LQC3_9BACT</name>
<dbReference type="GO" id="GO:0005524">
    <property type="term" value="F:ATP binding"/>
    <property type="evidence" value="ECO:0007669"/>
    <property type="project" value="UniProtKB-KW"/>
</dbReference>
<evidence type="ECO:0000256" key="2">
    <source>
        <dbReference type="ARBA" id="ARBA00022741"/>
    </source>
</evidence>
<dbReference type="PIRSF" id="PIRSF036406">
    <property type="entry name" value="Hept_kin"/>
    <property type="match status" value="1"/>
</dbReference>
<dbReference type="PANTHER" id="PTHR32463:SF0">
    <property type="entry name" value="L-FUCOSE KINASE"/>
    <property type="match status" value="1"/>
</dbReference>
<dbReference type="InterPro" id="IPR014606">
    <property type="entry name" value="Heptose_7-P_kinase"/>
</dbReference>
<evidence type="ECO:0000256" key="6">
    <source>
        <dbReference type="SAM" id="MobiDB-lite"/>
    </source>
</evidence>
<reference evidence="9 10" key="1">
    <citation type="journal article" date="2019" name="Nat. Microbiol.">
        <title>Mediterranean grassland soil C-N compound turnover is dependent on rainfall and depth, and is mediated by genomically divergent microorganisms.</title>
        <authorList>
            <person name="Diamond S."/>
            <person name="Andeer P.F."/>
            <person name="Li Z."/>
            <person name="Crits-Christoph A."/>
            <person name="Burstein D."/>
            <person name="Anantharaman K."/>
            <person name="Lane K.R."/>
            <person name="Thomas B.C."/>
            <person name="Pan C."/>
            <person name="Northen T.R."/>
            <person name="Banfield J.F."/>
        </authorList>
    </citation>
    <scope>NUCLEOTIDE SEQUENCE [LARGE SCALE GENOMIC DNA]</scope>
    <source>
        <strain evidence="9">NP_1</strain>
    </source>
</reference>
<proteinExistence type="inferred from homology"/>
<evidence type="ECO:0000256" key="4">
    <source>
        <dbReference type="ARBA" id="ARBA00022840"/>
    </source>
</evidence>
<gene>
    <name evidence="9" type="ORF">E6G98_08000</name>
</gene>
<organism evidence="9 10">
    <name type="scientific">Candidatus Segetimicrobium genomatis</name>
    <dbReference type="NCBI Taxonomy" id="2569760"/>
    <lineage>
        <taxon>Bacteria</taxon>
        <taxon>Bacillati</taxon>
        <taxon>Candidatus Sysuimicrobiota</taxon>
        <taxon>Candidatus Sysuimicrobiia</taxon>
        <taxon>Candidatus Sysuimicrobiales</taxon>
        <taxon>Candidatus Segetimicrobiaceae</taxon>
        <taxon>Candidatus Segetimicrobium</taxon>
    </lineage>
</organism>
<evidence type="ECO:0000256" key="1">
    <source>
        <dbReference type="ARBA" id="ARBA00022679"/>
    </source>
</evidence>
<dbReference type="GO" id="GO:0042352">
    <property type="term" value="P:GDP-L-fucose salvage"/>
    <property type="evidence" value="ECO:0007669"/>
    <property type="project" value="TreeGrafter"/>
</dbReference>
<evidence type="ECO:0000256" key="5">
    <source>
        <dbReference type="ARBA" id="ARBA00038121"/>
    </source>
</evidence>
<dbReference type="PRINTS" id="PR00960">
    <property type="entry name" value="LMBPPROTEIN"/>
</dbReference>
<comment type="similarity">
    <text evidence="5">Belongs to the GHMP kinase family.</text>
</comment>
<dbReference type="InterPro" id="IPR052203">
    <property type="entry name" value="GHMP_Kinase-Related"/>
</dbReference>
<feature type="domain" description="GHMP kinase N-terminal" evidence="7">
    <location>
        <begin position="74"/>
        <end position="157"/>
    </location>
</feature>
<feature type="region of interest" description="Disordered" evidence="6">
    <location>
        <begin position="345"/>
        <end position="364"/>
    </location>
</feature>
<dbReference type="InterPro" id="IPR020568">
    <property type="entry name" value="Ribosomal_Su5_D2-typ_SF"/>
</dbReference>
<keyword evidence="2" id="KW-0547">Nucleotide-binding</keyword>
<dbReference type="EMBL" id="VBAI01000129">
    <property type="protein sequence ID" value="TMJ10132.1"/>
    <property type="molecule type" value="Genomic_DNA"/>
</dbReference>
<accession>A0A537LQC3</accession>
<evidence type="ECO:0000259" key="7">
    <source>
        <dbReference type="Pfam" id="PF00288"/>
    </source>
</evidence>
<keyword evidence="1" id="KW-0808">Transferase</keyword>
<dbReference type="InterPro" id="IPR036554">
    <property type="entry name" value="GHMP_kinase_C_sf"/>
</dbReference>
<dbReference type="InterPro" id="IPR001174">
    <property type="entry name" value="HddA/FKP"/>
</dbReference>
<feature type="domain" description="GHMP kinase C-terminal" evidence="8">
    <location>
        <begin position="235"/>
        <end position="307"/>
    </location>
</feature>
<dbReference type="InterPro" id="IPR006204">
    <property type="entry name" value="GHMP_kinase_N_dom"/>
</dbReference>
<dbReference type="GO" id="GO:0050201">
    <property type="term" value="F:fucokinase activity"/>
    <property type="evidence" value="ECO:0007669"/>
    <property type="project" value="TreeGrafter"/>
</dbReference>
<dbReference type="Pfam" id="PF08544">
    <property type="entry name" value="GHMP_kinases_C"/>
    <property type="match status" value="1"/>
</dbReference>
<evidence type="ECO:0000313" key="10">
    <source>
        <dbReference type="Proteomes" id="UP000315217"/>
    </source>
</evidence>
<dbReference type="InterPro" id="IPR013750">
    <property type="entry name" value="GHMP_kinase_C_dom"/>
</dbReference>
<keyword evidence="3 9" id="KW-0418">Kinase</keyword>
<dbReference type="SUPFAM" id="SSF54211">
    <property type="entry name" value="Ribosomal protein S5 domain 2-like"/>
    <property type="match status" value="1"/>
</dbReference>
<dbReference type="Proteomes" id="UP000315217">
    <property type="component" value="Unassembled WGS sequence"/>
</dbReference>
<dbReference type="PANTHER" id="PTHR32463">
    <property type="entry name" value="L-FUCOSE KINASE"/>
    <property type="match status" value="1"/>
</dbReference>
<dbReference type="AlphaFoldDB" id="A0A537LQC3"/>
<dbReference type="Gene3D" id="3.30.230.120">
    <property type="match status" value="1"/>
</dbReference>
<keyword evidence="4" id="KW-0067">ATP-binding</keyword>
<evidence type="ECO:0000259" key="8">
    <source>
        <dbReference type="Pfam" id="PF08544"/>
    </source>
</evidence>